<feature type="compositionally biased region" description="Acidic residues" evidence="1">
    <location>
        <begin position="32"/>
        <end position="77"/>
    </location>
</feature>
<gene>
    <name evidence="2" type="ORF">KDK_12450</name>
</gene>
<dbReference type="Proteomes" id="UP000287188">
    <property type="component" value="Unassembled WGS sequence"/>
</dbReference>
<keyword evidence="3" id="KW-1185">Reference proteome</keyword>
<evidence type="ECO:0000313" key="3">
    <source>
        <dbReference type="Proteomes" id="UP000287188"/>
    </source>
</evidence>
<evidence type="ECO:0000256" key="1">
    <source>
        <dbReference type="SAM" id="MobiDB-lite"/>
    </source>
</evidence>
<comment type="caution">
    <text evidence="2">The sequence shown here is derived from an EMBL/GenBank/DDBJ whole genome shotgun (WGS) entry which is preliminary data.</text>
</comment>
<evidence type="ECO:0000313" key="2">
    <source>
        <dbReference type="EMBL" id="GCE17445.1"/>
    </source>
</evidence>
<organism evidence="2 3">
    <name type="scientific">Dictyobacter kobayashii</name>
    <dbReference type="NCBI Taxonomy" id="2014872"/>
    <lineage>
        <taxon>Bacteria</taxon>
        <taxon>Bacillati</taxon>
        <taxon>Chloroflexota</taxon>
        <taxon>Ktedonobacteria</taxon>
        <taxon>Ktedonobacterales</taxon>
        <taxon>Dictyobacteraceae</taxon>
        <taxon>Dictyobacter</taxon>
    </lineage>
</organism>
<reference evidence="3" key="1">
    <citation type="submission" date="2018-12" db="EMBL/GenBank/DDBJ databases">
        <title>Tengunoibacter tsumagoiensis gen. nov., sp. nov., Dictyobacter kobayashii sp. nov., D. alpinus sp. nov., and D. joshuensis sp. nov. and description of Dictyobacteraceae fam. nov. within the order Ktedonobacterales isolated from Tengu-no-mugimeshi.</title>
        <authorList>
            <person name="Wang C.M."/>
            <person name="Zheng Y."/>
            <person name="Sakai Y."/>
            <person name="Toyoda A."/>
            <person name="Minakuchi Y."/>
            <person name="Abe K."/>
            <person name="Yokota A."/>
            <person name="Yabe S."/>
        </authorList>
    </citation>
    <scope>NUCLEOTIDE SEQUENCE [LARGE SCALE GENOMIC DNA]</scope>
    <source>
        <strain evidence="3">Uno11</strain>
    </source>
</reference>
<proteinExistence type="predicted"/>
<dbReference type="AlphaFoldDB" id="A0A402AEC9"/>
<protein>
    <submittedName>
        <fullName evidence="2">Uncharacterized protein</fullName>
    </submittedName>
</protein>
<feature type="compositionally biased region" description="Basic residues" evidence="1">
    <location>
        <begin position="81"/>
        <end position="100"/>
    </location>
</feature>
<name>A0A402AEC9_9CHLR</name>
<feature type="region of interest" description="Disordered" evidence="1">
    <location>
        <begin position="1"/>
        <end position="108"/>
    </location>
</feature>
<accession>A0A402AEC9</accession>
<dbReference type="EMBL" id="BIFS01000001">
    <property type="protein sequence ID" value="GCE17445.1"/>
    <property type="molecule type" value="Genomic_DNA"/>
</dbReference>
<dbReference type="RefSeq" id="WP_126549130.1">
    <property type="nucleotide sequence ID" value="NZ_BIFS01000001.1"/>
</dbReference>
<sequence length="108" mass="12501">MGERIVHPAAEPARSAQVIEPETDDFNLGTTDQEEEFGFQEDQVEEADVPDMDLASDDEEEEEFFEEEEEEEEDDDMNWGRGRKKPKPTRATKPAVKKPGKRDTRRPY</sequence>